<dbReference type="SUPFAM" id="SSF46785">
    <property type="entry name" value="Winged helix' DNA-binding domain"/>
    <property type="match status" value="1"/>
</dbReference>
<sequence>MDLRQLEYFLRVATEGSISRAADSLHMTQPPLSVSIAKLESELGRPLLARESRGVRLTEAGSHFAEQAERILADLYQLREDMQNNRVGTAGRLSIASVPTITWFLLPRLLRSFVETSPATDITVADPPPAKVIEMVLSSEADVGLIATVSCDQLQESYRSSLNVLHAGDLRMLVALPPSFADAPDRLSLADLHGQTWIMPRRSLRIRGLPELFDTLWDRLGLTPPLTRRVATLQTAIPLVASGLGVSLVPESVRGMGTTPVVLRELIDDVPPLQAAAIWSSERPPSRAIELLLDIVRDGGIAART</sequence>
<dbReference type="EMBL" id="JBHDLJ010000002">
    <property type="protein sequence ID" value="MFB0833655.1"/>
    <property type="molecule type" value="Genomic_DNA"/>
</dbReference>
<dbReference type="RefSeq" id="WP_373970820.1">
    <property type="nucleotide sequence ID" value="NZ_JBHDLJ010000002.1"/>
</dbReference>
<gene>
    <name evidence="6" type="ORF">ACETWP_03560</name>
</gene>
<accession>A0ABV4UJC9</accession>
<comment type="caution">
    <text evidence="6">The sequence shown here is derived from an EMBL/GenBank/DDBJ whole genome shotgun (WGS) entry which is preliminary data.</text>
</comment>
<evidence type="ECO:0000256" key="3">
    <source>
        <dbReference type="ARBA" id="ARBA00023125"/>
    </source>
</evidence>
<dbReference type="SUPFAM" id="SSF53850">
    <property type="entry name" value="Periplasmic binding protein-like II"/>
    <property type="match status" value="1"/>
</dbReference>
<evidence type="ECO:0000256" key="1">
    <source>
        <dbReference type="ARBA" id="ARBA00009437"/>
    </source>
</evidence>
<dbReference type="CDD" id="cd05466">
    <property type="entry name" value="PBP2_LTTR_substrate"/>
    <property type="match status" value="1"/>
</dbReference>
<dbReference type="Gene3D" id="1.10.10.10">
    <property type="entry name" value="Winged helix-like DNA-binding domain superfamily/Winged helix DNA-binding domain"/>
    <property type="match status" value="1"/>
</dbReference>
<dbReference type="InterPro" id="IPR000847">
    <property type="entry name" value="LysR_HTH_N"/>
</dbReference>
<comment type="similarity">
    <text evidence="1">Belongs to the LysR transcriptional regulatory family.</text>
</comment>
<keyword evidence="4" id="KW-0804">Transcription</keyword>
<dbReference type="InterPro" id="IPR036390">
    <property type="entry name" value="WH_DNA-bd_sf"/>
</dbReference>
<evidence type="ECO:0000259" key="5">
    <source>
        <dbReference type="PROSITE" id="PS50931"/>
    </source>
</evidence>
<evidence type="ECO:0000256" key="2">
    <source>
        <dbReference type="ARBA" id="ARBA00023015"/>
    </source>
</evidence>
<dbReference type="InterPro" id="IPR036388">
    <property type="entry name" value="WH-like_DNA-bd_sf"/>
</dbReference>
<keyword evidence="7" id="KW-1185">Reference proteome</keyword>
<organism evidence="6 7">
    <name type="scientific">Arthrobacter halodurans</name>
    <dbReference type="NCBI Taxonomy" id="516699"/>
    <lineage>
        <taxon>Bacteria</taxon>
        <taxon>Bacillati</taxon>
        <taxon>Actinomycetota</taxon>
        <taxon>Actinomycetes</taxon>
        <taxon>Micrococcales</taxon>
        <taxon>Micrococcaceae</taxon>
        <taxon>Arthrobacter</taxon>
    </lineage>
</organism>
<keyword evidence="3" id="KW-0238">DNA-binding</keyword>
<dbReference type="PROSITE" id="PS50931">
    <property type="entry name" value="HTH_LYSR"/>
    <property type="match status" value="1"/>
</dbReference>
<dbReference type="Pfam" id="PF03466">
    <property type="entry name" value="LysR_substrate"/>
    <property type="match status" value="1"/>
</dbReference>
<dbReference type="PANTHER" id="PTHR30346:SF0">
    <property type="entry name" value="HCA OPERON TRANSCRIPTIONAL ACTIVATOR HCAR"/>
    <property type="match status" value="1"/>
</dbReference>
<keyword evidence="2" id="KW-0805">Transcription regulation</keyword>
<protein>
    <submittedName>
        <fullName evidence="6">LysR family transcriptional regulator</fullName>
    </submittedName>
</protein>
<feature type="domain" description="HTH lysR-type" evidence="5">
    <location>
        <begin position="1"/>
        <end position="58"/>
    </location>
</feature>
<dbReference type="Pfam" id="PF00126">
    <property type="entry name" value="HTH_1"/>
    <property type="match status" value="1"/>
</dbReference>
<evidence type="ECO:0000256" key="4">
    <source>
        <dbReference type="ARBA" id="ARBA00023163"/>
    </source>
</evidence>
<reference evidence="6 7" key="1">
    <citation type="submission" date="2024-09" db="EMBL/GenBank/DDBJ databases">
        <authorList>
            <person name="Salinas-Garcia M.A."/>
            <person name="Prieme A."/>
        </authorList>
    </citation>
    <scope>NUCLEOTIDE SEQUENCE [LARGE SCALE GENOMIC DNA]</scope>
    <source>
        <strain evidence="6 7">DSM 21081</strain>
    </source>
</reference>
<dbReference type="InterPro" id="IPR005119">
    <property type="entry name" value="LysR_subst-bd"/>
</dbReference>
<name>A0ABV4UJC9_9MICC</name>
<evidence type="ECO:0000313" key="7">
    <source>
        <dbReference type="Proteomes" id="UP001575652"/>
    </source>
</evidence>
<dbReference type="PANTHER" id="PTHR30346">
    <property type="entry name" value="TRANSCRIPTIONAL DUAL REGULATOR HCAR-RELATED"/>
    <property type="match status" value="1"/>
</dbReference>
<dbReference type="PRINTS" id="PR00039">
    <property type="entry name" value="HTHLYSR"/>
</dbReference>
<dbReference type="Gene3D" id="3.40.190.10">
    <property type="entry name" value="Periplasmic binding protein-like II"/>
    <property type="match status" value="2"/>
</dbReference>
<evidence type="ECO:0000313" key="6">
    <source>
        <dbReference type="EMBL" id="MFB0833655.1"/>
    </source>
</evidence>
<dbReference type="Proteomes" id="UP001575652">
    <property type="component" value="Unassembled WGS sequence"/>
</dbReference>
<proteinExistence type="inferred from homology"/>